<dbReference type="GO" id="GO:0003677">
    <property type="term" value="F:DNA binding"/>
    <property type="evidence" value="ECO:0007669"/>
    <property type="project" value="UniProtKB-KW"/>
</dbReference>
<dbReference type="PRINTS" id="PR00045">
    <property type="entry name" value="SIGMA54FCT"/>
</dbReference>
<feature type="domain" description="RNA polymerase sigma factor 54 core-binding" evidence="13">
    <location>
        <begin position="124"/>
        <end position="314"/>
    </location>
</feature>
<keyword evidence="15" id="KW-1185">Reference proteome</keyword>
<dbReference type="GO" id="GO:0000428">
    <property type="term" value="C:DNA-directed RNA polymerase complex"/>
    <property type="evidence" value="ECO:0007669"/>
    <property type="project" value="UniProtKB-KW"/>
</dbReference>
<dbReference type="NCBIfam" id="TIGR02395">
    <property type="entry name" value="rpoN_sigma"/>
    <property type="match status" value="1"/>
</dbReference>
<dbReference type="FunFam" id="1.10.10.60:FF:000045">
    <property type="entry name" value="RNA polymerase sigma-54 factor"/>
    <property type="match status" value="1"/>
</dbReference>
<feature type="compositionally biased region" description="Basic and acidic residues" evidence="11">
    <location>
        <begin position="83"/>
        <end position="100"/>
    </location>
</feature>
<evidence type="ECO:0000256" key="3">
    <source>
        <dbReference type="ARBA" id="ARBA00022478"/>
    </source>
</evidence>
<evidence type="ECO:0000256" key="8">
    <source>
        <dbReference type="ARBA" id="ARBA00023125"/>
    </source>
</evidence>
<proteinExistence type="inferred from homology"/>
<dbReference type="Proteomes" id="UP000295765">
    <property type="component" value="Unassembled WGS sequence"/>
</dbReference>
<evidence type="ECO:0000256" key="1">
    <source>
        <dbReference type="ARBA" id="ARBA00008798"/>
    </source>
</evidence>
<keyword evidence="3 10" id="KW-0240">DNA-directed RNA polymerase</keyword>
<evidence type="ECO:0000256" key="9">
    <source>
        <dbReference type="ARBA" id="ARBA00023163"/>
    </source>
</evidence>
<evidence type="ECO:0000256" key="4">
    <source>
        <dbReference type="ARBA" id="ARBA00022679"/>
    </source>
</evidence>
<evidence type="ECO:0000256" key="11">
    <source>
        <dbReference type="SAM" id="MobiDB-lite"/>
    </source>
</evidence>
<feature type="region of interest" description="Disordered" evidence="11">
    <location>
        <begin position="68"/>
        <end position="125"/>
    </location>
</feature>
<sequence length="488" mass="55100">MRQSLQLRLGQHLTMTPQLQQAIRLLQLSSLDLQAEIQTVLDSNLMLERADEGGDEPAPATEAALEFSAPSTPDAEPVVAAEASRDELPADTSWDDHYDGYDGSTAYSRGDSDEDRDPFETHGGASESLRDHLLWQMRLTPFSETDQIIATAIIDATDESGYLGSPLEEIYGGLKDEFPQIEPEDLEIVLHRLQRFDPPGVCARNAAECLLLQLDALPPATPWLAQARELVRHHLDLLAGRDFNTLMRRMRLTREQLQAVITLIQSLNPHPGTALSDSQAAYVVPDVFVFRHRDQWRVDLNPDCAPRLRINSEYARLVRRADSSADNTYLKNHLQEARWFLKSLKNRHETLLKVARCIVERQRGFFEHGPEHMRPLVLRDIAEAVEMHESTISRVTSQKYMHTPRGIFEFKYFFSSHVATHDGGEASSIAIQAMLKKLIAAENPQKPLSDSKLAEMLDREGIQVARRTVAKYREAMAIPSSTDRKRIG</sequence>
<comment type="function">
    <text evidence="10">Sigma factors are initiation factors that promote the attachment of RNA polymerase to specific initiation sites and are then released.</text>
</comment>
<dbReference type="InterPro" id="IPR000394">
    <property type="entry name" value="RNA_pol_sigma_54"/>
</dbReference>
<gene>
    <name evidence="14" type="ORF">EV699_11646</name>
</gene>
<dbReference type="AlphaFoldDB" id="A0A4R2KZL2"/>
<keyword evidence="7 10" id="KW-0731">Sigma factor</keyword>
<evidence type="ECO:0000256" key="6">
    <source>
        <dbReference type="ARBA" id="ARBA00023015"/>
    </source>
</evidence>
<keyword evidence="9 10" id="KW-0804">Transcription</keyword>
<evidence type="ECO:0000313" key="14">
    <source>
        <dbReference type="EMBL" id="TCO80141.1"/>
    </source>
</evidence>
<dbReference type="GO" id="GO:0016987">
    <property type="term" value="F:sigma factor activity"/>
    <property type="evidence" value="ECO:0007669"/>
    <property type="project" value="UniProtKB-KW"/>
</dbReference>
<comment type="caution">
    <text evidence="14">The sequence shown here is derived from an EMBL/GenBank/DDBJ whole genome shotgun (WGS) entry which is preliminary data.</text>
</comment>
<keyword evidence="8 10" id="KW-0238">DNA-binding</keyword>
<comment type="similarity">
    <text evidence="1 10">Belongs to the sigma-54 factor family.</text>
</comment>
<dbReference type="GO" id="GO:0016779">
    <property type="term" value="F:nucleotidyltransferase activity"/>
    <property type="evidence" value="ECO:0007669"/>
    <property type="project" value="UniProtKB-KW"/>
</dbReference>
<dbReference type="PIRSF" id="PIRSF000774">
    <property type="entry name" value="RpoN"/>
    <property type="match status" value="1"/>
</dbReference>
<dbReference type="RefSeq" id="WP_132544128.1">
    <property type="nucleotide sequence ID" value="NZ_SLWY01000016.1"/>
</dbReference>
<dbReference type="OrthoDB" id="9814402at2"/>
<keyword evidence="6 10" id="KW-0805">Transcription regulation</keyword>
<dbReference type="Pfam" id="PF04963">
    <property type="entry name" value="Sigma54_CBD"/>
    <property type="match status" value="1"/>
</dbReference>
<name>A0A4R2KZL2_9GAMM</name>
<dbReference type="InterPro" id="IPR007046">
    <property type="entry name" value="RNA_pol_sigma_54_core-bd"/>
</dbReference>
<evidence type="ECO:0000256" key="5">
    <source>
        <dbReference type="ARBA" id="ARBA00022695"/>
    </source>
</evidence>
<evidence type="ECO:0000256" key="10">
    <source>
        <dbReference type="PIRNR" id="PIRNR000774"/>
    </source>
</evidence>
<accession>A0A4R2KZL2</accession>
<feature type="domain" description="RNA polymerase sigma factor 54 DNA-binding" evidence="12">
    <location>
        <begin position="328"/>
        <end position="486"/>
    </location>
</feature>
<keyword evidence="4 10" id="KW-0808">Transferase</keyword>
<evidence type="ECO:0000259" key="13">
    <source>
        <dbReference type="Pfam" id="PF04963"/>
    </source>
</evidence>
<dbReference type="NCBIfam" id="NF004595">
    <property type="entry name" value="PRK05932.1-2"/>
    <property type="match status" value="1"/>
</dbReference>
<dbReference type="GO" id="GO:0001216">
    <property type="term" value="F:DNA-binding transcription activator activity"/>
    <property type="evidence" value="ECO:0007669"/>
    <property type="project" value="InterPro"/>
</dbReference>
<dbReference type="GO" id="GO:0006352">
    <property type="term" value="P:DNA-templated transcription initiation"/>
    <property type="evidence" value="ECO:0007669"/>
    <property type="project" value="InterPro"/>
</dbReference>
<reference evidence="14 15" key="1">
    <citation type="submission" date="2019-03" db="EMBL/GenBank/DDBJ databases">
        <title>Genomic Encyclopedia of Type Strains, Phase IV (KMG-IV): sequencing the most valuable type-strain genomes for metagenomic binning, comparative biology and taxonomic classification.</title>
        <authorList>
            <person name="Goeker M."/>
        </authorList>
    </citation>
    <scope>NUCLEOTIDE SEQUENCE [LARGE SCALE GENOMIC DNA]</scope>
    <source>
        <strain evidence="14 15">DSM 25287</strain>
    </source>
</reference>
<dbReference type="PROSITE" id="PS50044">
    <property type="entry name" value="SIGMA54_3"/>
    <property type="match status" value="1"/>
</dbReference>
<dbReference type="PROSITE" id="PS00717">
    <property type="entry name" value="SIGMA54_1"/>
    <property type="match status" value="1"/>
</dbReference>
<evidence type="ECO:0000313" key="15">
    <source>
        <dbReference type="Proteomes" id="UP000295765"/>
    </source>
</evidence>
<dbReference type="Gene3D" id="1.10.10.60">
    <property type="entry name" value="Homeodomain-like"/>
    <property type="match status" value="1"/>
</dbReference>
<evidence type="ECO:0000259" key="12">
    <source>
        <dbReference type="Pfam" id="PF04552"/>
    </source>
</evidence>
<protein>
    <recommendedName>
        <fullName evidence="2 10">RNA polymerase sigma-54 factor</fullName>
    </recommendedName>
</protein>
<evidence type="ECO:0000256" key="7">
    <source>
        <dbReference type="ARBA" id="ARBA00023082"/>
    </source>
</evidence>
<dbReference type="PANTHER" id="PTHR32248:SF4">
    <property type="entry name" value="RNA POLYMERASE SIGMA-54 FACTOR"/>
    <property type="match status" value="1"/>
</dbReference>
<keyword evidence="5 10" id="KW-0548">Nucleotidyltransferase</keyword>
<dbReference type="PROSITE" id="PS00718">
    <property type="entry name" value="SIGMA54_2"/>
    <property type="match status" value="1"/>
</dbReference>
<dbReference type="Pfam" id="PF04552">
    <property type="entry name" value="Sigma54_DBD"/>
    <property type="match status" value="1"/>
</dbReference>
<evidence type="ECO:0000256" key="2">
    <source>
        <dbReference type="ARBA" id="ARBA00019942"/>
    </source>
</evidence>
<organism evidence="14 15">
    <name type="scientific">Plasticicumulans lactativorans</name>
    <dbReference type="NCBI Taxonomy" id="1133106"/>
    <lineage>
        <taxon>Bacteria</taxon>
        <taxon>Pseudomonadati</taxon>
        <taxon>Pseudomonadota</taxon>
        <taxon>Gammaproteobacteria</taxon>
        <taxon>Candidatus Competibacteraceae</taxon>
        <taxon>Plasticicumulans</taxon>
    </lineage>
</organism>
<dbReference type="InterPro" id="IPR007634">
    <property type="entry name" value="RNA_pol_sigma_54_DNA-bd"/>
</dbReference>
<dbReference type="PANTHER" id="PTHR32248">
    <property type="entry name" value="RNA POLYMERASE SIGMA-54 FACTOR"/>
    <property type="match status" value="1"/>
</dbReference>
<dbReference type="NCBIfam" id="NF009118">
    <property type="entry name" value="PRK12469.1"/>
    <property type="match status" value="1"/>
</dbReference>
<dbReference type="EMBL" id="SLWY01000016">
    <property type="protein sequence ID" value="TCO80141.1"/>
    <property type="molecule type" value="Genomic_DNA"/>
</dbReference>
<dbReference type="Gene3D" id="1.10.10.1330">
    <property type="entry name" value="RNA polymerase sigma-54 factor, core-binding domain"/>
    <property type="match status" value="1"/>
</dbReference>
<dbReference type="Pfam" id="PF00309">
    <property type="entry name" value="Sigma54_AID"/>
    <property type="match status" value="1"/>
</dbReference>
<dbReference type="InterPro" id="IPR038709">
    <property type="entry name" value="RpoN_core-bd_sf"/>
</dbReference>